<feature type="region of interest" description="Disordered" evidence="1">
    <location>
        <begin position="259"/>
        <end position="296"/>
    </location>
</feature>
<dbReference type="GO" id="GO:0016787">
    <property type="term" value="F:hydrolase activity"/>
    <property type="evidence" value="ECO:0007669"/>
    <property type="project" value="InterPro"/>
</dbReference>
<dbReference type="SUPFAM" id="SSF56300">
    <property type="entry name" value="Metallo-dependent phosphatases"/>
    <property type="match status" value="1"/>
</dbReference>
<evidence type="ECO:0000313" key="3">
    <source>
        <dbReference type="Proteomes" id="UP000748308"/>
    </source>
</evidence>
<comment type="caution">
    <text evidence="2">The sequence shown here is derived from an EMBL/GenBank/DDBJ whole genome shotgun (WGS) entry which is preliminary data.</text>
</comment>
<dbReference type="PANTHER" id="PTHR11575">
    <property type="entry name" value="5'-NUCLEOTIDASE-RELATED"/>
    <property type="match status" value="1"/>
</dbReference>
<dbReference type="PANTHER" id="PTHR11575:SF24">
    <property type="entry name" value="5'-NUCLEOTIDASE"/>
    <property type="match status" value="1"/>
</dbReference>
<proteinExistence type="predicted"/>
<dbReference type="Proteomes" id="UP000748308">
    <property type="component" value="Unassembled WGS sequence"/>
</dbReference>
<dbReference type="AlphaFoldDB" id="A0A938BQ41"/>
<evidence type="ECO:0000256" key="1">
    <source>
        <dbReference type="SAM" id="MobiDB-lite"/>
    </source>
</evidence>
<reference evidence="2" key="1">
    <citation type="submission" date="2019-03" db="EMBL/GenBank/DDBJ databases">
        <title>Lake Tanganyika Metagenome-Assembled Genomes (MAGs).</title>
        <authorList>
            <person name="Tran P."/>
        </authorList>
    </citation>
    <scope>NUCLEOTIDE SEQUENCE</scope>
    <source>
        <strain evidence="2">M_DeepCast_400m_m2_100</strain>
    </source>
</reference>
<gene>
    <name evidence="2" type="ORF">FJY75_03310</name>
</gene>
<evidence type="ECO:0008006" key="4">
    <source>
        <dbReference type="Google" id="ProtNLM"/>
    </source>
</evidence>
<dbReference type="Gene3D" id="3.60.21.10">
    <property type="match status" value="1"/>
</dbReference>
<sequence>MARRAAFIDSLRRQGAPILLVDSGDFLHRDRERSLPLSRLVWEEFRRSGYHAVGLGKEEFLQWDLVQEWLRESPLPLVTTNVEHLVQGDWVPIGEKYRVVKVNGVNVGVVSVTSENQLPPSTVARHKDTLRLLPPLETTQRMVDWLRQTGGAEVIVLLAEIDNDAMEQFASLLQGVDAILGGYQPRQDVTPKQVGRSAVLNRSGTRGQTVASTQLIVSPEGRVVDFGGQNVVLTEKMPEDANLLKRINDAKNESTLLKREAMREQSEAARANRPGRSSGADDAGAGAEAKTSPLPE</sequence>
<organism evidence="2 3">
    <name type="scientific">Eiseniibacteriota bacterium</name>
    <dbReference type="NCBI Taxonomy" id="2212470"/>
    <lineage>
        <taxon>Bacteria</taxon>
        <taxon>Candidatus Eiseniibacteriota</taxon>
    </lineage>
</organism>
<dbReference type="InterPro" id="IPR006179">
    <property type="entry name" value="5_nucleotidase/apyrase"/>
</dbReference>
<dbReference type="EMBL" id="VGIY01000049">
    <property type="protein sequence ID" value="MBM3316860.1"/>
    <property type="molecule type" value="Genomic_DNA"/>
</dbReference>
<feature type="compositionally biased region" description="Low complexity" evidence="1">
    <location>
        <begin position="275"/>
        <end position="287"/>
    </location>
</feature>
<name>A0A938BQ41_UNCEI</name>
<dbReference type="GO" id="GO:0009166">
    <property type="term" value="P:nucleotide catabolic process"/>
    <property type="evidence" value="ECO:0007669"/>
    <property type="project" value="InterPro"/>
</dbReference>
<protein>
    <recommendedName>
        <fullName evidence="4">Bifunctional metallophosphatase/5'-nucleotidase</fullName>
    </recommendedName>
</protein>
<evidence type="ECO:0000313" key="2">
    <source>
        <dbReference type="EMBL" id="MBM3316860.1"/>
    </source>
</evidence>
<accession>A0A938BQ41</accession>
<dbReference type="InterPro" id="IPR029052">
    <property type="entry name" value="Metallo-depent_PP-like"/>
</dbReference>